<dbReference type="GeneID" id="17286748"/>
<dbReference type="Proteomes" id="UP000013827">
    <property type="component" value="Unassembled WGS sequence"/>
</dbReference>
<dbReference type="AlphaFoldDB" id="A0A0D3L0E3"/>
<reference evidence="2" key="1">
    <citation type="journal article" date="2013" name="Nature">
        <title>Pan genome of the phytoplankton Emiliania underpins its global distribution.</title>
        <authorList>
            <person name="Read B.A."/>
            <person name="Kegel J."/>
            <person name="Klute M.J."/>
            <person name="Kuo A."/>
            <person name="Lefebvre S.C."/>
            <person name="Maumus F."/>
            <person name="Mayer C."/>
            <person name="Miller J."/>
            <person name="Monier A."/>
            <person name="Salamov A."/>
            <person name="Young J."/>
            <person name="Aguilar M."/>
            <person name="Claverie J.M."/>
            <person name="Frickenhaus S."/>
            <person name="Gonzalez K."/>
            <person name="Herman E.K."/>
            <person name="Lin Y.C."/>
            <person name="Napier J."/>
            <person name="Ogata H."/>
            <person name="Sarno A.F."/>
            <person name="Shmutz J."/>
            <person name="Schroeder D."/>
            <person name="de Vargas C."/>
            <person name="Verret F."/>
            <person name="von Dassow P."/>
            <person name="Valentin K."/>
            <person name="Van de Peer Y."/>
            <person name="Wheeler G."/>
            <person name="Dacks J.B."/>
            <person name="Delwiche C.F."/>
            <person name="Dyhrman S.T."/>
            <person name="Glockner G."/>
            <person name="John U."/>
            <person name="Richards T."/>
            <person name="Worden A.Z."/>
            <person name="Zhang X."/>
            <person name="Grigoriev I.V."/>
            <person name="Allen A.E."/>
            <person name="Bidle K."/>
            <person name="Borodovsky M."/>
            <person name="Bowler C."/>
            <person name="Brownlee C."/>
            <person name="Cock J.M."/>
            <person name="Elias M."/>
            <person name="Gladyshev V.N."/>
            <person name="Groth M."/>
            <person name="Guda C."/>
            <person name="Hadaegh A."/>
            <person name="Iglesias-Rodriguez M.D."/>
            <person name="Jenkins J."/>
            <person name="Jones B.M."/>
            <person name="Lawson T."/>
            <person name="Leese F."/>
            <person name="Lindquist E."/>
            <person name="Lobanov A."/>
            <person name="Lomsadze A."/>
            <person name="Malik S.B."/>
            <person name="Marsh M.E."/>
            <person name="Mackinder L."/>
            <person name="Mock T."/>
            <person name="Mueller-Roeber B."/>
            <person name="Pagarete A."/>
            <person name="Parker M."/>
            <person name="Probert I."/>
            <person name="Quesneville H."/>
            <person name="Raines C."/>
            <person name="Rensing S.A."/>
            <person name="Riano-Pachon D.M."/>
            <person name="Richier S."/>
            <person name="Rokitta S."/>
            <person name="Shiraiwa Y."/>
            <person name="Soanes D.M."/>
            <person name="van der Giezen M."/>
            <person name="Wahlund T.M."/>
            <person name="Williams B."/>
            <person name="Wilson W."/>
            <person name="Wolfe G."/>
            <person name="Wurch L.L."/>
        </authorList>
    </citation>
    <scope>NUCLEOTIDE SEQUENCE</scope>
</reference>
<sequence length="659" mass="70594">MLLASAALSLPVGGSRGVCSHRHGPTVADKLNQLNEATGKECRDKGLPAYACSGFFIHAIEGGLGNSQLGLADKGVTIKEVISPLSSPFDVVKPLKLRLDCSGYIGAGEDLGCFNHTDRLASETEFTALGGNDNTFQTGWNGVEGRGDAWRCPKELDANFYPAWCQTPKALKVGGTSFTFNRRDLTPTKEEGKTMPFPNCSSATPNAPNDAPDGPYGCGNVDGGAFVFPFNANPLPFGGLVLSPGLNKNPKSVEEQLPFFAETIKLLSPQDANTFNRAACAAGPGVGEMLLANATLDAFGGAPGTITVEDIHATDNCNPTMGTNTWLPGDLTAFCPDTTNAENYWEHWESNVMAALESLYRIGEAGGHGLATNAAGQPTRFGDAKEQAVSLFCDLFGTVSLPPDLVPECFQNKCVRSEQVLLDRAAWTGIPSDMQPAAGSVFRANGASTTNFDSLALCMLRPTQFSIFEKVTNFNEISKLWKSIPKQGLNNEVIMNWAGREFTDLAPHTAIWAPAAINYINAGKTPAQAAIMFDDGVRGAYQVAESYRNATGISLPVVVVNQEGQLRDSKTPMFSCAEDYFQPEGFEVGTPERGACSSNPSRRFWRLGVNSTQIDTKMCSIRGRCAPAPMIFLSECFHSRSSSRCVPESAPCMSIPVYC</sequence>
<evidence type="ECO:0000313" key="1">
    <source>
        <dbReference type="EnsemblProtists" id="EOD41478"/>
    </source>
</evidence>
<organism evidence="1 2">
    <name type="scientific">Emiliania huxleyi (strain CCMP1516)</name>
    <dbReference type="NCBI Taxonomy" id="280463"/>
    <lineage>
        <taxon>Eukaryota</taxon>
        <taxon>Haptista</taxon>
        <taxon>Haptophyta</taxon>
        <taxon>Prymnesiophyceae</taxon>
        <taxon>Isochrysidales</taxon>
        <taxon>Noelaerhabdaceae</taxon>
        <taxon>Emiliania</taxon>
    </lineage>
</organism>
<accession>A0A0D3L0E3</accession>
<dbReference type="EnsemblProtists" id="EOD41478">
    <property type="protein sequence ID" value="EOD41478"/>
    <property type="gene ID" value="EMIHUDRAFT_431677"/>
</dbReference>
<evidence type="ECO:0000313" key="2">
    <source>
        <dbReference type="Proteomes" id="UP000013827"/>
    </source>
</evidence>
<protein>
    <submittedName>
        <fullName evidence="1">Uncharacterized protein</fullName>
    </submittedName>
</protein>
<dbReference type="HOGENOM" id="CLU_461881_0_0_1"/>
<name>A0A0D3L0E3_EMIH1</name>
<dbReference type="KEGG" id="ehx:EMIHUDRAFT_431677"/>
<keyword evidence="2" id="KW-1185">Reference proteome</keyword>
<dbReference type="RefSeq" id="XP_005793907.1">
    <property type="nucleotide sequence ID" value="XM_005793850.1"/>
</dbReference>
<reference evidence="1" key="2">
    <citation type="submission" date="2024-10" db="UniProtKB">
        <authorList>
            <consortium name="EnsemblProtists"/>
        </authorList>
    </citation>
    <scope>IDENTIFICATION</scope>
</reference>
<proteinExistence type="predicted"/>
<dbReference type="PaxDb" id="2903-EOD41478"/>